<keyword evidence="2" id="KW-1185">Reference proteome</keyword>
<reference evidence="1 2" key="1">
    <citation type="submission" date="2017-02" db="EMBL/GenBank/DDBJ databases">
        <title>The complete genomic sequence of a novel cold adapted crude oil-degrading bacterium Planococcus qaidamina Y42.</title>
        <authorList>
            <person name="Yang R."/>
        </authorList>
    </citation>
    <scope>NUCLEOTIDE SEQUENCE [LARGE SCALE GENOMIC DNA]</scope>
    <source>
        <strain evidence="1 2">Y42</strain>
    </source>
</reference>
<accession>A0A1Q2L033</accession>
<dbReference type="AlphaFoldDB" id="A0A1Q2L033"/>
<name>A0A1Q2L033_9BACL</name>
<dbReference type="KEGG" id="pmar:B0X71_12415"/>
<gene>
    <name evidence="1" type="ORF">B0X71_12415</name>
</gene>
<dbReference type="EMBL" id="CP019640">
    <property type="protein sequence ID" value="AQQ53809.1"/>
    <property type="molecule type" value="Genomic_DNA"/>
</dbReference>
<proteinExistence type="predicted"/>
<dbReference type="RefSeq" id="WP_077589708.1">
    <property type="nucleotide sequence ID" value="NZ_CP019640.1"/>
</dbReference>
<evidence type="ECO:0000313" key="2">
    <source>
        <dbReference type="Proteomes" id="UP000188184"/>
    </source>
</evidence>
<organism evidence="1 2">
    <name type="scientific">Planococcus lenghuensis</name>
    <dbReference type="NCBI Taxonomy" id="2213202"/>
    <lineage>
        <taxon>Bacteria</taxon>
        <taxon>Bacillati</taxon>
        <taxon>Bacillota</taxon>
        <taxon>Bacilli</taxon>
        <taxon>Bacillales</taxon>
        <taxon>Caryophanaceae</taxon>
        <taxon>Planococcus</taxon>
    </lineage>
</organism>
<sequence length="177" mass="20246">MKWSVIQLQKYQRSGLQLDETVRLDEVKERNSDIRSISPVHVTGHCTVGSKKMTCQLRVEGVMILPCARTWEDVEFPFDIKSDEIFTWSEYAEDSGDDNVHAVEGDVVDLQPVLEELILLEVPLQVFREGADEVVIEGGENWSYKTDDQLREETANAQPKTDPRLADLAKFFDQTEE</sequence>
<protein>
    <submittedName>
        <fullName evidence="1">Metal-binding protein</fullName>
    </submittedName>
</protein>
<dbReference type="InterPro" id="IPR003772">
    <property type="entry name" value="YceD"/>
</dbReference>
<dbReference type="OrthoDB" id="9790372at2"/>
<dbReference type="Proteomes" id="UP000188184">
    <property type="component" value="Chromosome"/>
</dbReference>
<dbReference type="Pfam" id="PF02620">
    <property type="entry name" value="YceD"/>
    <property type="match status" value="1"/>
</dbReference>
<evidence type="ECO:0000313" key="1">
    <source>
        <dbReference type="EMBL" id="AQQ53809.1"/>
    </source>
</evidence>